<evidence type="ECO:0000313" key="4">
    <source>
        <dbReference type="EMBL" id="KAF7996014.1"/>
    </source>
</evidence>
<dbReference type="Proteomes" id="UP000639338">
    <property type="component" value="Unassembled WGS sequence"/>
</dbReference>
<organism evidence="4 5">
    <name type="scientific">Aphidius gifuensis</name>
    <name type="common">Parasitoid wasp</name>
    <dbReference type="NCBI Taxonomy" id="684658"/>
    <lineage>
        <taxon>Eukaryota</taxon>
        <taxon>Metazoa</taxon>
        <taxon>Ecdysozoa</taxon>
        <taxon>Arthropoda</taxon>
        <taxon>Hexapoda</taxon>
        <taxon>Insecta</taxon>
        <taxon>Pterygota</taxon>
        <taxon>Neoptera</taxon>
        <taxon>Endopterygota</taxon>
        <taxon>Hymenoptera</taxon>
        <taxon>Apocrita</taxon>
        <taxon>Ichneumonoidea</taxon>
        <taxon>Braconidae</taxon>
        <taxon>Aphidiinae</taxon>
        <taxon>Aphidius</taxon>
    </lineage>
</organism>
<accession>A0A835CTI4</accession>
<comment type="caution">
    <text evidence="4">The sequence shown here is derived from an EMBL/GenBank/DDBJ whole genome shotgun (WGS) entry which is preliminary data.</text>
</comment>
<name>A0A835CTI4_APHGI</name>
<feature type="compositionally biased region" description="Pro residues" evidence="2">
    <location>
        <begin position="155"/>
        <end position="165"/>
    </location>
</feature>
<dbReference type="Pfam" id="PF10545">
    <property type="entry name" value="MADF_DNA_bdg"/>
    <property type="match status" value="1"/>
</dbReference>
<dbReference type="EMBL" id="JACMRX010000002">
    <property type="protein sequence ID" value="KAF7996014.1"/>
    <property type="molecule type" value="Genomic_DNA"/>
</dbReference>
<dbReference type="InterPro" id="IPR006578">
    <property type="entry name" value="MADF-dom"/>
</dbReference>
<protein>
    <recommendedName>
        <fullName evidence="3">MADF domain-containing protein</fullName>
    </recommendedName>
</protein>
<proteinExistence type="predicted"/>
<feature type="region of interest" description="Disordered" evidence="2">
    <location>
        <begin position="153"/>
        <end position="174"/>
    </location>
</feature>
<evidence type="ECO:0000313" key="5">
    <source>
        <dbReference type="Proteomes" id="UP000639338"/>
    </source>
</evidence>
<evidence type="ECO:0000259" key="3">
    <source>
        <dbReference type="Pfam" id="PF10545"/>
    </source>
</evidence>
<keyword evidence="1" id="KW-0175">Coiled coil</keyword>
<keyword evidence="5" id="KW-1185">Reference proteome</keyword>
<gene>
    <name evidence="4" type="ORF">HCN44_009052</name>
</gene>
<dbReference type="AlphaFoldDB" id="A0A835CTI4"/>
<evidence type="ECO:0000256" key="1">
    <source>
        <dbReference type="SAM" id="Coils"/>
    </source>
</evidence>
<feature type="coiled-coil region" evidence="1">
    <location>
        <begin position="126"/>
        <end position="153"/>
    </location>
</feature>
<evidence type="ECO:0000256" key="2">
    <source>
        <dbReference type="SAM" id="MobiDB-lite"/>
    </source>
</evidence>
<sequence length="225" mass="26184">MNKNICGLCEEIPHLEIKNNQHFYSHKCFNGYAKLHFENGKIYPVKVEYPDKTKILDIGLLSKKWENLRTSYNRKMALDSKKKQTGSAGGTPDKKWVHEDRMKFLSDIDTNEETDSNIAEQDINVKNKYKKRKNHQEQKVEALQHTLEQLISKCAPPPPPPPPPQISQQQHLQQPELKNPHVLGFLHFMGTIIDDLPPDLLQEAMLKIHVLLDEYRRKAVDQLQY</sequence>
<feature type="domain" description="MADF" evidence="3">
    <location>
        <begin position="60"/>
        <end position="105"/>
    </location>
</feature>
<reference evidence="4 5" key="1">
    <citation type="submission" date="2020-08" db="EMBL/GenBank/DDBJ databases">
        <title>Aphidius gifuensis genome sequencing and assembly.</title>
        <authorList>
            <person name="Du Z."/>
        </authorList>
    </citation>
    <scope>NUCLEOTIDE SEQUENCE [LARGE SCALE GENOMIC DNA]</scope>
    <source>
        <strain evidence="4">YNYX2018</strain>
        <tissue evidence="4">Adults</tissue>
    </source>
</reference>